<proteinExistence type="predicted"/>
<protein>
    <submittedName>
        <fullName evidence="1">Tail tubular protein B</fullName>
    </submittedName>
</protein>
<dbReference type="EMBL" id="KR149290">
    <property type="protein sequence ID" value="AKQ06850.1"/>
    <property type="molecule type" value="Genomic_DNA"/>
</dbReference>
<dbReference type="GeneID" id="26630039"/>
<evidence type="ECO:0000313" key="2">
    <source>
        <dbReference type="Proteomes" id="UP000201630"/>
    </source>
</evidence>
<evidence type="ECO:0000313" key="1">
    <source>
        <dbReference type="EMBL" id="AKQ06850.1"/>
    </source>
</evidence>
<keyword evidence="2" id="KW-1185">Reference proteome</keyword>
<gene>
    <name evidence="1" type="ORF">Fri1_45</name>
</gene>
<dbReference type="KEGG" id="vg:26630039"/>
<dbReference type="InterPro" id="IPR058003">
    <property type="entry name" value="Phage_gp12"/>
</dbReference>
<dbReference type="Proteomes" id="UP000201630">
    <property type="component" value="Segment"/>
</dbReference>
<dbReference type="Pfam" id="PF25675">
    <property type="entry name" value="Phage_nozzle"/>
    <property type="match status" value="1"/>
</dbReference>
<reference evidence="1 2" key="1">
    <citation type="submission" date="2015-04" db="EMBL/GenBank/DDBJ databases">
        <authorList>
            <person name="Shneider M.M."/>
            <person name="Klumpp J."/>
            <person name="Miroshnikov K.A."/>
            <person name="Leiman P.G."/>
        </authorList>
    </citation>
    <scope>NUCLEOTIDE SEQUENCE [LARGE SCALE GENOMIC DNA]</scope>
</reference>
<dbReference type="OrthoDB" id="780at10239"/>
<accession>A0A0H4TEW1</accession>
<organism evidence="1 2">
    <name type="scientific">Acinetobacter phage Fri1</name>
    <dbReference type="NCBI Taxonomy" id="1647373"/>
    <lineage>
        <taxon>Viruses</taxon>
        <taxon>Duplodnaviria</taxon>
        <taxon>Heunggongvirae</taxon>
        <taxon>Uroviricota</taxon>
        <taxon>Caudoviricetes</taxon>
        <taxon>Autographivirales</taxon>
        <taxon>Autoscriptoviridae</taxon>
        <taxon>Beijerinckvirinae</taxon>
        <taxon>Friunavirus</taxon>
        <taxon>Friunavirus Fri1</taxon>
    </lineage>
</organism>
<name>A0A0H4TEW1_9CAUD</name>
<sequence>MILEGVYPSFLKGVSQQTPQERSDGQLGAQLNLLSDAVTGLRRRGGVKFQTKLAGIPSSSYIRLIDINGVNYIMIVDTVTGTLKIYNFDGYLLKAHQTDYLKASNGKASIRSTVSRNNCFVLNTEQVITKTLTGGTNPKPNPSTMGYISIRSGQFSKMYSVDIKSGSYTLSFGVGTSGSEAWQATPEWVATEMENRIKEDTTLNARYDVVREGSTVALKAKSSTDTNMLVIESGTGSTYIQTSNSSRVQGKQDIIANLPNILDKYIIAVGTVGNSAYYQYNATTSTWKECGVYEEPYKFTNEPIYWYFDDTDTIQVKSLDIQPRTAGDDDNNPLPKFVDFGITGISAYQSRLVLLSGSYVNMSATADFNVYMRTTVEELQDDDPIEVSSTALSAAQFEYAVPYNKDLVLLAQNQQAVIPANSTVLTPKTAVIYPSSKANISMASEPQVVSRSLYYTYQRGTDYYQVGEMIPNAYSDAQYYAQNLADHIPLYATGVCTSITGSTTDNMAVFSSDQKELLVHQYLWAGEDRPLMSFHKWELPYDVLHVQFLQEYLVLFMDVGDDLVVGTINVQLNQLDNKPIPFLDIYQYVDIVDGEGTLPEFLPEGDLVAAVYSSETMRHAMVQYEIEGTKIKCQFNGRIYLGVPYESSLTLTPPFVKDDKGRVVAGSNSTVVDLTLTFKGTGEFEYHVSDTYGDVFDGETSAQAWSEAQLGYTRVNTVSDVKFPCGTLLSSTEFSIRTTGTTELNIISASYNIRVPNRGRRHL</sequence>
<dbReference type="RefSeq" id="YP_009203051.1">
    <property type="nucleotide sequence ID" value="NC_028848.1"/>
</dbReference>